<evidence type="ECO:0000256" key="2">
    <source>
        <dbReference type="ARBA" id="ARBA00010617"/>
    </source>
</evidence>
<protein>
    <submittedName>
        <fullName evidence="14">Cytochrome</fullName>
    </submittedName>
</protein>
<dbReference type="PANTHER" id="PTHR24282:SF196">
    <property type="entry name" value="CYTOCHROME P450 714C2"/>
    <property type="match status" value="1"/>
</dbReference>
<dbReference type="GO" id="GO:0020037">
    <property type="term" value="F:heme binding"/>
    <property type="evidence" value="ECO:0007669"/>
    <property type="project" value="InterPro"/>
</dbReference>
<dbReference type="PRINTS" id="PR00463">
    <property type="entry name" value="EP450I"/>
</dbReference>
<evidence type="ECO:0000256" key="1">
    <source>
        <dbReference type="ARBA" id="ARBA00004167"/>
    </source>
</evidence>
<keyword evidence="9 12" id="KW-0503">Monooxygenase</keyword>
<dbReference type="InterPro" id="IPR050665">
    <property type="entry name" value="Cytochrome_P450_Monooxygen"/>
</dbReference>
<evidence type="ECO:0000313" key="14">
    <source>
        <dbReference type="EMBL" id="KAK4419775.1"/>
    </source>
</evidence>
<evidence type="ECO:0000256" key="13">
    <source>
        <dbReference type="SAM" id="Phobius"/>
    </source>
</evidence>
<dbReference type="AlphaFoldDB" id="A0AAE1XXD8"/>
<evidence type="ECO:0000313" key="15">
    <source>
        <dbReference type="Proteomes" id="UP001293254"/>
    </source>
</evidence>
<gene>
    <name evidence="14" type="ORF">Salat_2390400</name>
</gene>
<evidence type="ECO:0000256" key="3">
    <source>
        <dbReference type="ARBA" id="ARBA00022617"/>
    </source>
</evidence>
<evidence type="ECO:0000256" key="6">
    <source>
        <dbReference type="ARBA" id="ARBA00022989"/>
    </source>
</evidence>
<feature type="binding site" description="axial binding residue" evidence="11">
    <location>
        <position position="464"/>
    </location>
    <ligand>
        <name>heme</name>
        <dbReference type="ChEBI" id="CHEBI:30413"/>
    </ligand>
    <ligandPart>
        <name>Fe</name>
        <dbReference type="ChEBI" id="CHEBI:18248"/>
    </ligandPart>
</feature>
<dbReference type="InterPro" id="IPR001128">
    <property type="entry name" value="Cyt_P450"/>
</dbReference>
<dbReference type="PANTHER" id="PTHR24282">
    <property type="entry name" value="CYTOCHROME P450 FAMILY MEMBER"/>
    <property type="match status" value="1"/>
</dbReference>
<keyword evidence="6 13" id="KW-1133">Transmembrane helix</keyword>
<feature type="transmembrane region" description="Helical" evidence="13">
    <location>
        <begin position="6"/>
        <end position="26"/>
    </location>
</feature>
<evidence type="ECO:0000256" key="11">
    <source>
        <dbReference type="PIRSR" id="PIRSR602401-1"/>
    </source>
</evidence>
<evidence type="ECO:0000256" key="9">
    <source>
        <dbReference type="ARBA" id="ARBA00023033"/>
    </source>
</evidence>
<dbReference type="PRINTS" id="PR00385">
    <property type="entry name" value="P450"/>
</dbReference>
<reference evidence="14" key="2">
    <citation type="journal article" date="2024" name="Plant">
        <title>Genomic evolution and insights into agronomic trait innovations of Sesamum species.</title>
        <authorList>
            <person name="Miao H."/>
            <person name="Wang L."/>
            <person name="Qu L."/>
            <person name="Liu H."/>
            <person name="Sun Y."/>
            <person name="Le M."/>
            <person name="Wang Q."/>
            <person name="Wei S."/>
            <person name="Zheng Y."/>
            <person name="Lin W."/>
            <person name="Duan Y."/>
            <person name="Cao H."/>
            <person name="Xiong S."/>
            <person name="Wang X."/>
            <person name="Wei L."/>
            <person name="Li C."/>
            <person name="Ma Q."/>
            <person name="Ju M."/>
            <person name="Zhao R."/>
            <person name="Li G."/>
            <person name="Mu C."/>
            <person name="Tian Q."/>
            <person name="Mei H."/>
            <person name="Zhang T."/>
            <person name="Gao T."/>
            <person name="Zhang H."/>
        </authorList>
    </citation>
    <scope>NUCLEOTIDE SEQUENCE</scope>
    <source>
        <strain evidence="14">3651</strain>
    </source>
</reference>
<comment type="cofactor">
    <cofactor evidence="11">
        <name>heme</name>
        <dbReference type="ChEBI" id="CHEBI:30413"/>
    </cofactor>
</comment>
<dbReference type="GO" id="GO:0004497">
    <property type="term" value="F:monooxygenase activity"/>
    <property type="evidence" value="ECO:0007669"/>
    <property type="project" value="UniProtKB-KW"/>
</dbReference>
<keyword evidence="8 11" id="KW-0408">Iron</keyword>
<comment type="subcellular location">
    <subcellularLocation>
        <location evidence="1">Membrane</location>
        <topology evidence="1">Single-pass membrane protein</topology>
    </subcellularLocation>
</comment>
<comment type="similarity">
    <text evidence="2 12">Belongs to the cytochrome P450 family.</text>
</comment>
<evidence type="ECO:0000256" key="4">
    <source>
        <dbReference type="ARBA" id="ARBA00022692"/>
    </source>
</evidence>
<dbReference type="GO" id="GO:0016020">
    <property type="term" value="C:membrane"/>
    <property type="evidence" value="ECO:0007669"/>
    <property type="project" value="UniProtKB-SubCell"/>
</dbReference>
<dbReference type="GO" id="GO:0005506">
    <property type="term" value="F:iron ion binding"/>
    <property type="evidence" value="ECO:0007669"/>
    <property type="project" value="InterPro"/>
</dbReference>
<dbReference type="SUPFAM" id="SSF48264">
    <property type="entry name" value="Cytochrome P450"/>
    <property type="match status" value="1"/>
</dbReference>
<keyword evidence="7 12" id="KW-0560">Oxidoreductase</keyword>
<keyword evidence="3 11" id="KW-0349">Heme</keyword>
<proteinExistence type="inferred from homology"/>
<keyword evidence="15" id="KW-1185">Reference proteome</keyword>
<dbReference type="Pfam" id="PF00067">
    <property type="entry name" value="p450"/>
    <property type="match status" value="1"/>
</dbReference>
<dbReference type="InterPro" id="IPR002401">
    <property type="entry name" value="Cyt_P450_E_grp-I"/>
</dbReference>
<evidence type="ECO:0000256" key="8">
    <source>
        <dbReference type="ARBA" id="ARBA00023004"/>
    </source>
</evidence>
<dbReference type="EMBL" id="JACGWO010000009">
    <property type="protein sequence ID" value="KAK4419775.1"/>
    <property type="molecule type" value="Genomic_DNA"/>
</dbReference>
<comment type="caution">
    <text evidence="14">The sequence shown here is derived from an EMBL/GenBank/DDBJ whole genome shotgun (WGS) entry which is preliminary data.</text>
</comment>
<keyword evidence="10 13" id="KW-0472">Membrane</keyword>
<keyword evidence="5 11" id="KW-0479">Metal-binding</keyword>
<organism evidence="14 15">
    <name type="scientific">Sesamum alatum</name>
    <dbReference type="NCBI Taxonomy" id="300844"/>
    <lineage>
        <taxon>Eukaryota</taxon>
        <taxon>Viridiplantae</taxon>
        <taxon>Streptophyta</taxon>
        <taxon>Embryophyta</taxon>
        <taxon>Tracheophyta</taxon>
        <taxon>Spermatophyta</taxon>
        <taxon>Magnoliopsida</taxon>
        <taxon>eudicotyledons</taxon>
        <taxon>Gunneridae</taxon>
        <taxon>Pentapetalae</taxon>
        <taxon>asterids</taxon>
        <taxon>lamiids</taxon>
        <taxon>Lamiales</taxon>
        <taxon>Pedaliaceae</taxon>
        <taxon>Sesamum</taxon>
    </lineage>
</organism>
<dbReference type="Proteomes" id="UP001293254">
    <property type="component" value="Unassembled WGS sequence"/>
</dbReference>
<dbReference type="GO" id="GO:0016705">
    <property type="term" value="F:oxidoreductase activity, acting on paired donors, with incorporation or reduction of molecular oxygen"/>
    <property type="evidence" value="ECO:0007669"/>
    <property type="project" value="InterPro"/>
</dbReference>
<evidence type="ECO:0000256" key="10">
    <source>
        <dbReference type="ARBA" id="ARBA00023136"/>
    </source>
</evidence>
<dbReference type="InterPro" id="IPR036396">
    <property type="entry name" value="Cyt_P450_sf"/>
</dbReference>
<reference evidence="14" key="1">
    <citation type="submission" date="2020-06" db="EMBL/GenBank/DDBJ databases">
        <authorList>
            <person name="Li T."/>
            <person name="Hu X."/>
            <person name="Zhang T."/>
            <person name="Song X."/>
            <person name="Zhang H."/>
            <person name="Dai N."/>
            <person name="Sheng W."/>
            <person name="Hou X."/>
            <person name="Wei L."/>
        </authorList>
    </citation>
    <scope>NUCLEOTIDE SEQUENCE</scope>
    <source>
        <strain evidence="14">3651</strain>
        <tissue evidence="14">Leaf</tissue>
    </source>
</reference>
<accession>A0AAE1XXD8</accession>
<evidence type="ECO:0000256" key="12">
    <source>
        <dbReference type="RuleBase" id="RU000461"/>
    </source>
</evidence>
<sequence>MEIQLLSKLVVSFVFVGVVGLFFRVYKAVVGEPGRLRSALRKQGLHGPPPTFLLGNILEMKKARDVAAKAATGNGPPTSHNCGAALLPFFDEWRKKYGDVFMFSLGNTQIVHVNQPEMVREITTCTSLDLGKPTYQAKERGSLLGQGILTSNGSLWVHQRKIIAPELYMDKVKGMMNIITESTQSLINSWKSTIEESKSGIADIKIDQHMRSFSGDVISKACFGSNYSKGEEIFFKLRALQEAASKRVLTSGIPGMRHLPTKSNREAWALEKDIRTLILKVVKERNEAGYEKDLLQMLLEGAKNSNLSSDMLDKFIVDNCKNIYLAGYETTAVSATWCLMLLASNPKWQERVRAEVLEVCKGRTPDYDSIRKMKQLTMVINESLRLYPPVTVVSREAFKDMKFGNIDVPKGVNVWTYVLTSHTDPEIWGPDAYEFNPERFANGITGACKFPHLYMPFGVGPRVCLGQNLALVELKVLIALILSNFSFTLSPSYIHSPALSLVVEPGNGVDLYVKKL</sequence>
<dbReference type="PROSITE" id="PS00086">
    <property type="entry name" value="CYTOCHROME_P450"/>
    <property type="match status" value="1"/>
</dbReference>
<keyword evidence="4 13" id="KW-0812">Transmembrane</keyword>
<name>A0AAE1XXD8_9LAMI</name>
<dbReference type="Gene3D" id="1.10.630.10">
    <property type="entry name" value="Cytochrome P450"/>
    <property type="match status" value="1"/>
</dbReference>
<evidence type="ECO:0000256" key="7">
    <source>
        <dbReference type="ARBA" id="ARBA00023002"/>
    </source>
</evidence>
<dbReference type="InterPro" id="IPR017972">
    <property type="entry name" value="Cyt_P450_CS"/>
</dbReference>
<evidence type="ECO:0000256" key="5">
    <source>
        <dbReference type="ARBA" id="ARBA00022723"/>
    </source>
</evidence>